<protein>
    <submittedName>
        <fullName evidence="2">Two-component regulator propeller domain-containing protein</fullName>
    </submittedName>
</protein>
<keyword evidence="1" id="KW-0597">Phosphoprotein</keyword>
<dbReference type="InterPro" id="IPR015943">
    <property type="entry name" value="WD40/YVTN_repeat-like_dom_sf"/>
</dbReference>
<evidence type="ECO:0000256" key="1">
    <source>
        <dbReference type="ARBA" id="ARBA00022553"/>
    </source>
</evidence>
<gene>
    <name evidence="2" type="ORF">VJ786_06235</name>
</gene>
<dbReference type="EMBL" id="JAYLLN010000010">
    <property type="protein sequence ID" value="MEI5984496.1"/>
    <property type="molecule type" value="Genomic_DNA"/>
</dbReference>
<reference evidence="2 3" key="1">
    <citation type="submission" date="2024-01" db="EMBL/GenBank/DDBJ databases">
        <title>Sphingobacterium tenebrionis sp. nov., a novel endophyte isolated from tenebrio molitor intestines.</title>
        <authorList>
            <person name="Zhang C."/>
        </authorList>
    </citation>
    <scope>NUCLEOTIDE SEQUENCE [LARGE SCALE GENOMIC DNA]</scope>
    <source>
        <strain evidence="2 3">PU5-4</strain>
    </source>
</reference>
<dbReference type="PANTHER" id="PTHR43547">
    <property type="entry name" value="TWO-COMPONENT HISTIDINE KINASE"/>
    <property type="match status" value="1"/>
</dbReference>
<dbReference type="Pfam" id="PF07494">
    <property type="entry name" value="Reg_prop"/>
    <property type="match status" value="4"/>
</dbReference>
<keyword evidence="3" id="KW-1185">Reference proteome</keyword>
<evidence type="ECO:0000313" key="2">
    <source>
        <dbReference type="EMBL" id="MEI5984496.1"/>
    </source>
</evidence>
<dbReference type="Gene3D" id="2.130.10.10">
    <property type="entry name" value="YVTN repeat-like/Quinoprotein amine dehydrogenase"/>
    <property type="match status" value="4"/>
</dbReference>
<dbReference type="InterPro" id="IPR011110">
    <property type="entry name" value="Reg_prop"/>
</dbReference>
<dbReference type="Proteomes" id="UP001363035">
    <property type="component" value="Unassembled WGS sequence"/>
</dbReference>
<evidence type="ECO:0000313" key="3">
    <source>
        <dbReference type="Proteomes" id="UP001363035"/>
    </source>
</evidence>
<organism evidence="2 3">
    <name type="scientific">Sphingobacterium tenebrionis</name>
    <dbReference type="NCBI Taxonomy" id="3111775"/>
    <lineage>
        <taxon>Bacteria</taxon>
        <taxon>Pseudomonadati</taxon>
        <taxon>Bacteroidota</taxon>
        <taxon>Sphingobacteriia</taxon>
        <taxon>Sphingobacteriales</taxon>
        <taxon>Sphingobacteriaceae</taxon>
        <taxon>Sphingobacterium</taxon>
    </lineage>
</organism>
<accession>A0ABU8I463</accession>
<dbReference type="PANTHER" id="PTHR43547:SF2">
    <property type="entry name" value="HYBRID SIGNAL TRANSDUCTION HISTIDINE KINASE C"/>
    <property type="match status" value="1"/>
</dbReference>
<comment type="caution">
    <text evidence="2">The sequence shown here is derived from an EMBL/GenBank/DDBJ whole genome shotgun (WGS) entry which is preliminary data.</text>
</comment>
<name>A0ABU8I463_9SPHI</name>
<dbReference type="RefSeq" id="WP_134776623.1">
    <property type="nucleotide sequence ID" value="NZ_JAYLLN010000010.1"/>
</dbReference>
<sequence length="331" mass="37890">MKNHNFLFFFAFILSSCVGNNQNMRSDDRINQNQVKDTAEIPQGITRNIKQDSKGRIWVATFDGIFRFDGKSFSKITDKINSVRFFSVLEDRKGNFWFSSVGSGVYYYDGESFTNYTSKDGLANNRVTEIYEDRKGNIWFSTEQGASRFDGKSFLNFTTENGLPANYVHWILEDQSGKFWFGTQEGVSIYDGKSFSNLTQNNRGFYNVRGMIEDASGNIWIGGNDGLWKYDGRNFTKFSDSFVGYIYEDKEGNIWTSSKDDKTSEFSNGLQKNGNQESWVLSRYNKSSLSNPNLLPELFKTHEGMIFGILEANDGIIWYGTLNGIGRWSED</sequence>
<dbReference type="SUPFAM" id="SSF63829">
    <property type="entry name" value="Calcium-dependent phosphotriesterase"/>
    <property type="match status" value="2"/>
</dbReference>
<dbReference type="PROSITE" id="PS51257">
    <property type="entry name" value="PROKAR_LIPOPROTEIN"/>
    <property type="match status" value="1"/>
</dbReference>
<proteinExistence type="predicted"/>